<evidence type="ECO:0000313" key="3">
    <source>
        <dbReference type="EMBL" id="MVU82703.1"/>
    </source>
</evidence>
<feature type="transmembrane region" description="Helical" evidence="2">
    <location>
        <begin position="12"/>
        <end position="33"/>
    </location>
</feature>
<evidence type="ECO:0000256" key="1">
    <source>
        <dbReference type="SAM" id="MobiDB-lite"/>
    </source>
</evidence>
<dbReference type="AlphaFoldDB" id="A0A7K1V7R8"/>
<gene>
    <name evidence="3" type="ORF">GPX89_36405</name>
</gene>
<keyword evidence="2" id="KW-0472">Membrane</keyword>
<protein>
    <submittedName>
        <fullName evidence="3">Uncharacterized protein</fullName>
    </submittedName>
</protein>
<reference evidence="3 4" key="1">
    <citation type="submission" date="2019-12" db="EMBL/GenBank/DDBJ databases">
        <title>Nocardia sp. nov. ET3-3 isolated from soil.</title>
        <authorList>
            <person name="Kanchanasin P."/>
            <person name="Tanasupawat S."/>
            <person name="Yuki M."/>
            <person name="Kudo T."/>
        </authorList>
    </citation>
    <scope>NUCLEOTIDE SEQUENCE [LARGE SCALE GENOMIC DNA]</scope>
    <source>
        <strain evidence="3 4">ET3-3</strain>
    </source>
</reference>
<sequence>MSESRRESWRPLVALVVTAGLCLANLISFIVNFDHVEPWTQSLGASAVASVVAFRLLGWFGPVSGGSNRGDSSADGSADAR</sequence>
<name>A0A7K1V7R8_9NOCA</name>
<organism evidence="3 4">
    <name type="scientific">Nocardia terrae</name>
    <dbReference type="NCBI Taxonomy" id="2675851"/>
    <lineage>
        <taxon>Bacteria</taxon>
        <taxon>Bacillati</taxon>
        <taxon>Actinomycetota</taxon>
        <taxon>Actinomycetes</taxon>
        <taxon>Mycobacteriales</taxon>
        <taxon>Nocardiaceae</taxon>
        <taxon>Nocardia</taxon>
    </lineage>
</organism>
<keyword evidence="2" id="KW-0812">Transmembrane</keyword>
<proteinExistence type="predicted"/>
<evidence type="ECO:0000256" key="2">
    <source>
        <dbReference type="SAM" id="Phobius"/>
    </source>
</evidence>
<feature type="region of interest" description="Disordered" evidence="1">
    <location>
        <begin position="61"/>
        <end position="81"/>
    </location>
</feature>
<dbReference type="EMBL" id="WRPP01000010">
    <property type="protein sequence ID" value="MVU82703.1"/>
    <property type="molecule type" value="Genomic_DNA"/>
</dbReference>
<keyword evidence="2" id="KW-1133">Transmembrane helix</keyword>
<comment type="caution">
    <text evidence="3">The sequence shown here is derived from an EMBL/GenBank/DDBJ whole genome shotgun (WGS) entry which is preliminary data.</text>
</comment>
<accession>A0A7K1V7R8</accession>
<dbReference type="RefSeq" id="WP_157392282.1">
    <property type="nucleotide sequence ID" value="NZ_WRPP01000010.1"/>
</dbReference>
<feature type="transmembrane region" description="Helical" evidence="2">
    <location>
        <begin position="39"/>
        <end position="60"/>
    </location>
</feature>
<evidence type="ECO:0000313" key="4">
    <source>
        <dbReference type="Proteomes" id="UP000466794"/>
    </source>
</evidence>
<keyword evidence="4" id="KW-1185">Reference proteome</keyword>
<dbReference type="Proteomes" id="UP000466794">
    <property type="component" value="Unassembled WGS sequence"/>
</dbReference>